<name>A0AAX2IS26_9FLAO</name>
<keyword evidence="1" id="KW-1133">Transmembrane helix</keyword>
<accession>A0AAX2IS26</accession>
<sequence length="197" mass="23333">METDNINFRDIWNKKNADIPNIKVVKSAAEEYRKKQFNGTVLMIIFFMATAFGMIFIWNVIHFKMFTTSLGIILILIALALYMYLSSQNINVIRKINPSISNQQYLYSLKKLQRQRLYMQTKGISIYYILLSAGFAFYFYEFALFMSTMAAILAYGLTFLWLAIVWFFLRPRQIRKQNQKISKIIDSLETIEKDLRY</sequence>
<dbReference type="AlphaFoldDB" id="A0AAX2IS26"/>
<evidence type="ECO:0000313" key="2">
    <source>
        <dbReference type="EMBL" id="SKC12080.1"/>
    </source>
</evidence>
<evidence type="ECO:0000313" key="3">
    <source>
        <dbReference type="EMBL" id="SQA92754.1"/>
    </source>
</evidence>
<dbReference type="Proteomes" id="UP000251937">
    <property type="component" value="Unassembled WGS sequence"/>
</dbReference>
<evidence type="ECO:0000313" key="4">
    <source>
        <dbReference type="Proteomes" id="UP000190669"/>
    </source>
</evidence>
<dbReference type="KEGG" id="cbp:EB354_03125"/>
<dbReference type="EMBL" id="FUZE01000038">
    <property type="protein sequence ID" value="SKC12080.1"/>
    <property type="molecule type" value="Genomic_DNA"/>
</dbReference>
<organism evidence="3 5">
    <name type="scientific">Chryseobacterium balustinum</name>
    <dbReference type="NCBI Taxonomy" id="246"/>
    <lineage>
        <taxon>Bacteria</taxon>
        <taxon>Pseudomonadati</taxon>
        <taxon>Bacteroidota</taxon>
        <taxon>Flavobacteriia</taxon>
        <taxon>Flavobacteriales</taxon>
        <taxon>Weeksellaceae</taxon>
        <taxon>Chryseobacterium group</taxon>
        <taxon>Chryseobacterium</taxon>
    </lineage>
</organism>
<dbReference type="RefSeq" id="WP_079467170.1">
    <property type="nucleotide sequence ID" value="NZ_CP033934.1"/>
</dbReference>
<reference evidence="2 4" key="1">
    <citation type="submission" date="2017-02" db="EMBL/GenBank/DDBJ databases">
        <authorList>
            <person name="Varghese N."/>
            <person name="Submissions S."/>
        </authorList>
    </citation>
    <scope>NUCLEOTIDE SEQUENCE [LARGE SCALE GENOMIC DNA]</scope>
    <source>
        <strain evidence="2 4">DSM 16775</strain>
    </source>
</reference>
<feature type="transmembrane region" description="Helical" evidence="1">
    <location>
        <begin position="41"/>
        <end position="61"/>
    </location>
</feature>
<protein>
    <submittedName>
        <fullName evidence="3">Uncharacterized protein</fullName>
    </submittedName>
</protein>
<dbReference type="EMBL" id="UAVR01000024">
    <property type="protein sequence ID" value="SQA92754.1"/>
    <property type="molecule type" value="Genomic_DNA"/>
</dbReference>
<evidence type="ECO:0000313" key="5">
    <source>
        <dbReference type="Proteomes" id="UP000251937"/>
    </source>
</evidence>
<comment type="caution">
    <text evidence="3">The sequence shown here is derived from an EMBL/GenBank/DDBJ whole genome shotgun (WGS) entry which is preliminary data.</text>
</comment>
<feature type="transmembrane region" description="Helical" evidence="1">
    <location>
        <begin position="67"/>
        <end position="85"/>
    </location>
</feature>
<evidence type="ECO:0000256" key="1">
    <source>
        <dbReference type="SAM" id="Phobius"/>
    </source>
</evidence>
<keyword evidence="4" id="KW-1185">Reference proteome</keyword>
<gene>
    <name evidence="3" type="ORF">NCTC11212_04272</name>
    <name evidence="2" type="ORF">SAMN05421800_13811</name>
</gene>
<proteinExistence type="predicted"/>
<feature type="transmembrane region" description="Helical" evidence="1">
    <location>
        <begin position="149"/>
        <end position="169"/>
    </location>
</feature>
<keyword evidence="1" id="KW-0812">Transmembrane</keyword>
<keyword evidence="1" id="KW-0472">Membrane</keyword>
<reference evidence="3 5" key="2">
    <citation type="submission" date="2018-06" db="EMBL/GenBank/DDBJ databases">
        <authorList>
            <consortium name="Pathogen Informatics"/>
            <person name="Doyle S."/>
        </authorList>
    </citation>
    <scope>NUCLEOTIDE SEQUENCE [LARGE SCALE GENOMIC DNA]</scope>
    <source>
        <strain evidence="3 5">NCTC11212</strain>
    </source>
</reference>
<feature type="transmembrane region" description="Helical" evidence="1">
    <location>
        <begin position="124"/>
        <end position="143"/>
    </location>
</feature>
<dbReference type="Proteomes" id="UP000190669">
    <property type="component" value="Unassembled WGS sequence"/>
</dbReference>